<dbReference type="InterPro" id="IPR017896">
    <property type="entry name" value="4Fe4S_Fe-S-bd"/>
</dbReference>
<evidence type="ECO:0000256" key="3">
    <source>
        <dbReference type="ARBA" id="ARBA00022485"/>
    </source>
</evidence>
<dbReference type="GO" id="GO:0009055">
    <property type="term" value="F:electron transfer activity"/>
    <property type="evidence" value="ECO:0007669"/>
    <property type="project" value="InterPro"/>
</dbReference>
<dbReference type="PANTHER" id="PTHR42859:SF3">
    <property type="entry name" value="ION-TRANSLOCATING OXIDOREDUCTASE COMPLEX SUBUNIT B"/>
    <property type="match status" value="1"/>
</dbReference>
<keyword evidence="11" id="KW-0472">Membrane</keyword>
<proteinExistence type="predicted"/>
<keyword evidence="5" id="KW-0479">Metal-binding</keyword>
<dbReference type="OrthoDB" id="9789936at2"/>
<dbReference type="GO" id="GO:0051539">
    <property type="term" value="F:4 iron, 4 sulfur cluster binding"/>
    <property type="evidence" value="ECO:0007669"/>
    <property type="project" value="UniProtKB-KW"/>
</dbReference>
<evidence type="ECO:0000256" key="5">
    <source>
        <dbReference type="ARBA" id="ARBA00022723"/>
    </source>
</evidence>
<dbReference type="Pfam" id="PF14697">
    <property type="entry name" value="Fer4_21"/>
    <property type="match status" value="1"/>
</dbReference>
<dbReference type="PROSITE" id="PS00198">
    <property type="entry name" value="4FE4S_FER_1"/>
    <property type="match status" value="2"/>
</dbReference>
<sequence length="207" mass="23414">MIISIEAIDKVLPQTQCTKCGYDDCYNYAKAITNGDTHNKCITGGKKTIKELSKLLNKKEIPLDESLGLEKPRAIAKIDEDLCIGCTKCILACPVDAIVGAKKLMHTIIESECTGCELCIEPCPMDCISLVELAENKQPEKLTDEQYTEQKNHFRDRYIFHKQKQLQTKEKQRDTYKSIASAEDMDKKAYIAASLAKFRNKKKNTNE</sequence>
<dbReference type="Gene3D" id="3.30.70.20">
    <property type="match status" value="1"/>
</dbReference>
<accession>A0A1J0KV90</accession>
<organism evidence="14 15">
    <name type="scientific">Francisella frigiditurris</name>
    <dbReference type="NCBI Taxonomy" id="1542390"/>
    <lineage>
        <taxon>Bacteria</taxon>
        <taxon>Pseudomonadati</taxon>
        <taxon>Pseudomonadota</taxon>
        <taxon>Gammaproteobacteria</taxon>
        <taxon>Thiotrichales</taxon>
        <taxon>Francisellaceae</taxon>
        <taxon>Francisella</taxon>
    </lineage>
</organism>
<evidence type="ECO:0000256" key="8">
    <source>
        <dbReference type="ARBA" id="ARBA00022982"/>
    </source>
</evidence>
<keyword evidence="1" id="KW-0813">Transport</keyword>
<reference evidence="15" key="1">
    <citation type="submission" date="2014-10" db="EMBL/GenBank/DDBJ databases">
        <authorList>
            <person name="Kuske C.R."/>
            <person name="Challacombe J.F."/>
            <person name="Daligault H.E."/>
            <person name="Davenport K.W."/>
            <person name="Johnson S.L."/>
            <person name="Siddaramappa S."/>
            <person name="Petersen J.M."/>
        </authorList>
    </citation>
    <scope>NUCLEOTIDE SEQUENCE [LARGE SCALE GENOMIC DNA]</scope>
    <source>
        <strain evidence="15">CA97-1460</strain>
    </source>
</reference>
<dbReference type="Proteomes" id="UP000182521">
    <property type="component" value="Chromosome"/>
</dbReference>
<dbReference type="InterPro" id="IPR007202">
    <property type="entry name" value="4Fe-4S_dom"/>
</dbReference>
<evidence type="ECO:0000313" key="14">
    <source>
        <dbReference type="EMBL" id="APC97599.1"/>
    </source>
</evidence>
<evidence type="ECO:0000259" key="13">
    <source>
        <dbReference type="PROSITE" id="PS51656"/>
    </source>
</evidence>
<keyword evidence="6" id="KW-0677">Repeat</keyword>
<dbReference type="STRING" id="1542390.KX01_1477"/>
<name>A0A1J0KV90_9GAMM</name>
<dbReference type="EMBL" id="CP009654">
    <property type="protein sequence ID" value="APC97599.1"/>
    <property type="molecule type" value="Genomic_DNA"/>
</dbReference>
<protein>
    <submittedName>
        <fullName evidence="14">Electron transport complex, RnfABCDGE type, B subunit</fullName>
    </submittedName>
</protein>
<dbReference type="Gene3D" id="1.10.15.40">
    <property type="entry name" value="Electron transport complex subunit B, putative Fe-S cluster"/>
    <property type="match status" value="1"/>
</dbReference>
<feature type="domain" description="4Fe-4S ferredoxin-type" evidence="12">
    <location>
        <begin position="74"/>
        <end position="103"/>
    </location>
</feature>
<keyword evidence="10" id="KW-0411">Iron-sulfur</keyword>
<evidence type="ECO:0000313" key="15">
    <source>
        <dbReference type="Proteomes" id="UP000182521"/>
    </source>
</evidence>
<keyword evidence="9" id="KW-0408">Iron</keyword>
<evidence type="ECO:0000256" key="9">
    <source>
        <dbReference type="ARBA" id="ARBA00023004"/>
    </source>
</evidence>
<evidence type="ECO:0000259" key="12">
    <source>
        <dbReference type="PROSITE" id="PS51379"/>
    </source>
</evidence>
<dbReference type="KEGG" id="frc:KX01_1477"/>
<dbReference type="InterPro" id="IPR017900">
    <property type="entry name" value="4Fe4S_Fe_S_CS"/>
</dbReference>
<keyword evidence="8" id="KW-0249">Electron transport</keyword>
<dbReference type="RefSeq" id="WP_071664363.1">
    <property type="nucleotide sequence ID" value="NZ_CP009654.1"/>
</dbReference>
<keyword evidence="4" id="KW-0997">Cell inner membrane</keyword>
<dbReference type="PANTHER" id="PTHR42859">
    <property type="entry name" value="OXIDOREDUCTASE"/>
    <property type="match status" value="1"/>
</dbReference>
<evidence type="ECO:0000256" key="2">
    <source>
        <dbReference type="ARBA" id="ARBA00022475"/>
    </source>
</evidence>
<feature type="domain" description="4Fe-4S ferredoxin-type" evidence="12">
    <location>
        <begin position="104"/>
        <end position="133"/>
    </location>
</feature>
<evidence type="ECO:0000256" key="11">
    <source>
        <dbReference type="ARBA" id="ARBA00023136"/>
    </source>
</evidence>
<dbReference type="AlphaFoldDB" id="A0A1J0KV90"/>
<keyword evidence="15" id="KW-1185">Reference proteome</keyword>
<evidence type="ECO:0000256" key="6">
    <source>
        <dbReference type="ARBA" id="ARBA00022737"/>
    </source>
</evidence>
<dbReference type="Pfam" id="PF04060">
    <property type="entry name" value="FeS"/>
    <property type="match status" value="1"/>
</dbReference>
<evidence type="ECO:0000256" key="10">
    <source>
        <dbReference type="ARBA" id="ARBA00023014"/>
    </source>
</evidence>
<dbReference type="InterPro" id="IPR010207">
    <property type="entry name" value="Elect_transpt_cplx_RnfB/RsxB"/>
</dbReference>
<evidence type="ECO:0000256" key="4">
    <source>
        <dbReference type="ARBA" id="ARBA00022519"/>
    </source>
</evidence>
<keyword evidence="2" id="KW-1003">Cell membrane</keyword>
<feature type="domain" description="4Fe-4S" evidence="13">
    <location>
        <begin position="1"/>
        <end position="58"/>
    </location>
</feature>
<keyword evidence="7" id="KW-1278">Translocase</keyword>
<dbReference type="InterPro" id="IPR050294">
    <property type="entry name" value="RnfB_subfamily"/>
</dbReference>
<dbReference type="PROSITE" id="PS51656">
    <property type="entry name" value="4FE4S"/>
    <property type="match status" value="1"/>
</dbReference>
<dbReference type="GO" id="GO:0046872">
    <property type="term" value="F:metal ion binding"/>
    <property type="evidence" value="ECO:0007669"/>
    <property type="project" value="UniProtKB-KW"/>
</dbReference>
<gene>
    <name evidence="14" type="ORF">KX01_1477</name>
</gene>
<evidence type="ECO:0000256" key="7">
    <source>
        <dbReference type="ARBA" id="ARBA00022967"/>
    </source>
</evidence>
<keyword evidence="3" id="KW-0004">4Fe-4S</keyword>
<dbReference type="NCBIfam" id="TIGR01944">
    <property type="entry name" value="rnfB"/>
    <property type="match status" value="1"/>
</dbReference>
<evidence type="ECO:0000256" key="1">
    <source>
        <dbReference type="ARBA" id="ARBA00022448"/>
    </source>
</evidence>
<dbReference type="PROSITE" id="PS51379">
    <property type="entry name" value="4FE4S_FER_2"/>
    <property type="match status" value="2"/>
</dbReference>
<dbReference type="SUPFAM" id="SSF54862">
    <property type="entry name" value="4Fe-4S ferredoxins"/>
    <property type="match status" value="1"/>
</dbReference>